<feature type="transmembrane region" description="Helical" evidence="1">
    <location>
        <begin position="363"/>
        <end position="381"/>
    </location>
</feature>
<dbReference type="EMBL" id="AHON02000042">
    <property type="protein sequence ID" value="EKO33950.1"/>
    <property type="molecule type" value="Genomic_DNA"/>
</dbReference>
<feature type="transmembrane region" description="Helical" evidence="1">
    <location>
        <begin position="115"/>
        <end position="132"/>
    </location>
</feature>
<feature type="transmembrane region" description="Helical" evidence="1">
    <location>
        <begin position="211"/>
        <end position="233"/>
    </location>
</feature>
<organism evidence="2 3">
    <name type="scientific">Leptospira santarosai str. MOR084</name>
    <dbReference type="NCBI Taxonomy" id="1049984"/>
    <lineage>
        <taxon>Bacteria</taxon>
        <taxon>Pseudomonadati</taxon>
        <taxon>Spirochaetota</taxon>
        <taxon>Spirochaetia</taxon>
        <taxon>Leptospirales</taxon>
        <taxon>Leptospiraceae</taxon>
        <taxon>Leptospira</taxon>
    </lineage>
</organism>
<dbReference type="RefSeq" id="WP_004484746.1">
    <property type="nucleotide sequence ID" value="NZ_AHON02000042.1"/>
</dbReference>
<feature type="transmembrane region" description="Helical" evidence="1">
    <location>
        <begin position="268"/>
        <end position="285"/>
    </location>
</feature>
<keyword evidence="1" id="KW-0812">Transmembrane</keyword>
<protein>
    <submittedName>
        <fullName evidence="2">Membrane protein</fullName>
    </submittedName>
</protein>
<keyword evidence="3" id="KW-1185">Reference proteome</keyword>
<proteinExistence type="predicted"/>
<dbReference type="Proteomes" id="UP000006329">
    <property type="component" value="Unassembled WGS sequence"/>
</dbReference>
<name>A0A0E2BF64_9LEPT</name>
<feature type="transmembrane region" description="Helical" evidence="1">
    <location>
        <begin position="306"/>
        <end position="324"/>
    </location>
</feature>
<comment type="caution">
    <text evidence="2">The sequence shown here is derived from an EMBL/GenBank/DDBJ whole genome shotgun (WGS) entry which is preliminary data.</text>
</comment>
<keyword evidence="1" id="KW-1133">Transmembrane helix</keyword>
<evidence type="ECO:0000313" key="3">
    <source>
        <dbReference type="Proteomes" id="UP000006329"/>
    </source>
</evidence>
<dbReference type="AlphaFoldDB" id="A0A0E2BF64"/>
<reference evidence="2" key="1">
    <citation type="submission" date="2012-10" db="EMBL/GenBank/DDBJ databases">
        <authorList>
            <person name="Harkins D.M."/>
            <person name="Durkin A.S."/>
            <person name="Brinkac L.M."/>
            <person name="Haft D.H."/>
            <person name="Selengut J.D."/>
            <person name="Sanka R."/>
            <person name="DePew J."/>
            <person name="Purushe J."/>
            <person name="Matthias M.A."/>
            <person name="Vinetz J.M."/>
            <person name="Sutton G.G."/>
            <person name="Nierman W.C."/>
            <person name="Fouts D.E."/>
        </authorList>
    </citation>
    <scope>NUCLEOTIDE SEQUENCE [LARGE SCALE GENOMIC DNA]</scope>
    <source>
        <strain evidence="2">MOR084</strain>
    </source>
</reference>
<sequence>MDLPEVILPRKISGRIVFFFLFLLYTFLFYHSSWLSDDSFITFRVVDNFLNGLGLRWNPWERVQVYTHPLWLFLLIPIQWIVQDISISAYVLSYACGILFLSYYCFALLKFRHGFGLVLMSVSALFSSRIFVDYNTSGLENPLSFLLLLLFEIKFYSLYLNGEPKNTKIDSFEIGLLAGLLLLTRLDLILFLAIPLGVLLWKIFRDERILFLEYSFFGIFPWLFYLGFSLVYFGSLFPNTFYAKTNVLSTLSERVSVGWDYLRISLKWDPIALFIFGMHIFWIISEPVFRRFTNTKWAPSEKEKGILIFGFGSIVFVFLYLLWIGGDFMAGRFLGTCLTVSVFSQSLFLAVRFEDFELNIRKLLFTLSAFVSVYFFAHSASPLRYVFQRSPVRVEKGIVDERASYQDNTALKHWFEGIVPDTHPWAQYAKKIAPYNLKTETNVSESRLVQITTNVGLPGFYGGPGIHWIDLLGVTDPFLARLPGKGFPGHYIRLLPRDYKEYIEEIVVSLSDPELDRFYYEIRLLSEGDIWTKERWKVIVDFTFFGSGDFKTRFPKGFSYSFDLETYRSTLYGLPFRGWKDEDLKSKLSREYFGVQPTEYSKTKIP</sequence>
<feature type="transmembrane region" description="Helical" evidence="1">
    <location>
        <begin position="12"/>
        <end position="30"/>
    </location>
</feature>
<gene>
    <name evidence="2" type="ORF">LEP1GSC179_2149</name>
</gene>
<keyword evidence="1" id="KW-0472">Membrane</keyword>
<feature type="transmembrane region" description="Helical" evidence="1">
    <location>
        <begin position="89"/>
        <end position="109"/>
    </location>
</feature>
<accession>A0A0E2BF64</accession>
<feature type="transmembrane region" description="Helical" evidence="1">
    <location>
        <begin position="330"/>
        <end position="351"/>
    </location>
</feature>
<evidence type="ECO:0000313" key="2">
    <source>
        <dbReference type="EMBL" id="EKO33950.1"/>
    </source>
</evidence>
<feature type="transmembrane region" description="Helical" evidence="1">
    <location>
        <begin position="174"/>
        <end position="199"/>
    </location>
</feature>
<evidence type="ECO:0000256" key="1">
    <source>
        <dbReference type="SAM" id="Phobius"/>
    </source>
</evidence>